<dbReference type="AlphaFoldDB" id="A0A8T2RMN4"/>
<protein>
    <recommendedName>
        <fullName evidence="4">HhH-GPD domain-containing protein</fullName>
    </recommendedName>
</protein>
<dbReference type="FunFam" id="1.10.340.30:FF:000004">
    <property type="entry name" value="DNA-3-methyladenine glycosylase II"/>
    <property type="match status" value="1"/>
</dbReference>
<dbReference type="Proteomes" id="UP000825935">
    <property type="component" value="Chromosome 25"/>
</dbReference>
<dbReference type="GO" id="GO:0008725">
    <property type="term" value="F:DNA-3-methyladenine glycosylase activity"/>
    <property type="evidence" value="ECO:0007669"/>
    <property type="project" value="TreeGrafter"/>
</dbReference>
<evidence type="ECO:0000256" key="1">
    <source>
        <dbReference type="ARBA" id="ARBA00010817"/>
    </source>
</evidence>
<dbReference type="PANTHER" id="PTHR43003">
    <property type="entry name" value="DNA-3-METHYLADENINE GLYCOSYLASE"/>
    <property type="match status" value="1"/>
</dbReference>
<dbReference type="InterPro" id="IPR011257">
    <property type="entry name" value="DNA_glycosylase"/>
</dbReference>
<dbReference type="SUPFAM" id="SSF48150">
    <property type="entry name" value="DNA-glycosylase"/>
    <property type="match status" value="1"/>
</dbReference>
<dbReference type="InterPro" id="IPR003265">
    <property type="entry name" value="HhH-GPD_domain"/>
</dbReference>
<keyword evidence="2" id="KW-0227">DNA damage</keyword>
<proteinExistence type="inferred from homology"/>
<keyword evidence="6" id="KW-1185">Reference proteome</keyword>
<evidence type="ECO:0000259" key="4">
    <source>
        <dbReference type="SMART" id="SM00478"/>
    </source>
</evidence>
<keyword evidence="3" id="KW-0234">DNA repair</keyword>
<dbReference type="PANTHER" id="PTHR43003:SF5">
    <property type="entry name" value="DNA-3-METHYLADENINE GLYCOSYLASE"/>
    <property type="match status" value="1"/>
</dbReference>
<dbReference type="Gene3D" id="1.10.340.30">
    <property type="entry name" value="Hypothetical protein, domain 2"/>
    <property type="match status" value="1"/>
</dbReference>
<feature type="domain" description="HhH-GPD" evidence="4">
    <location>
        <begin position="197"/>
        <end position="352"/>
    </location>
</feature>
<dbReference type="GO" id="GO:0032131">
    <property type="term" value="F:alkylated DNA binding"/>
    <property type="evidence" value="ECO:0007669"/>
    <property type="project" value="TreeGrafter"/>
</dbReference>
<gene>
    <name evidence="5" type="ORF">KP509_25G007500</name>
</gene>
<dbReference type="GO" id="GO:0043916">
    <property type="term" value="F:DNA-7-methylguanine glycosylase activity"/>
    <property type="evidence" value="ECO:0007669"/>
    <property type="project" value="TreeGrafter"/>
</dbReference>
<evidence type="ECO:0000313" key="5">
    <source>
        <dbReference type="EMBL" id="KAH7297696.1"/>
    </source>
</evidence>
<dbReference type="OrthoDB" id="415889at2759"/>
<dbReference type="GO" id="GO:0006285">
    <property type="term" value="P:base-excision repair, AP site formation"/>
    <property type="evidence" value="ECO:0007669"/>
    <property type="project" value="TreeGrafter"/>
</dbReference>
<evidence type="ECO:0000313" key="6">
    <source>
        <dbReference type="Proteomes" id="UP000825935"/>
    </source>
</evidence>
<comment type="caution">
    <text evidence="5">The sequence shown here is derived from an EMBL/GenBank/DDBJ whole genome shotgun (WGS) entry which is preliminary data.</text>
</comment>
<dbReference type="GO" id="GO:0006307">
    <property type="term" value="P:DNA alkylation repair"/>
    <property type="evidence" value="ECO:0007669"/>
    <property type="project" value="TreeGrafter"/>
</dbReference>
<organism evidence="5 6">
    <name type="scientific">Ceratopteris richardii</name>
    <name type="common">Triangle waterfern</name>
    <dbReference type="NCBI Taxonomy" id="49495"/>
    <lineage>
        <taxon>Eukaryota</taxon>
        <taxon>Viridiplantae</taxon>
        <taxon>Streptophyta</taxon>
        <taxon>Embryophyta</taxon>
        <taxon>Tracheophyta</taxon>
        <taxon>Polypodiopsida</taxon>
        <taxon>Polypodiidae</taxon>
        <taxon>Polypodiales</taxon>
        <taxon>Pteridineae</taxon>
        <taxon>Pteridaceae</taxon>
        <taxon>Parkerioideae</taxon>
        <taxon>Ceratopteris</taxon>
    </lineage>
</organism>
<dbReference type="Pfam" id="PF00730">
    <property type="entry name" value="HhH-GPD"/>
    <property type="match status" value="1"/>
</dbReference>
<sequence>MPANFLRHKMVSTRQKSWVVQTSTDGGTANRAAPRKGGVTIAAAADLSVQARRKRSLVSLESQQEKFAETRVKRRKDSGCDVGKARLKPVGLRESRVMHRKVLGARVGKSRSKKSTASKEVVENLPDGKVLAKEKTLISIVVKEAVDNLSDAAAVARGIEYLKKRDPNLRLAIEGAGRLPEFTSSESPFLSLARGIVYQQLATNAAAAIHSRLIDLCGGEASVTPAVITQLTESKLRSIGLSARKADYIQDLARKFIEGGLTNASIMLMKDEELITTLTAVKGIGMWSVHMFMIFALHRPDVLPVTDLGIRKGFMELYGLKSLPSLDEMERLSEPWRPYRTIGAWYLWHVKENRVALRKSQKKKQK</sequence>
<name>A0A8T2RMN4_CERRI</name>
<dbReference type="SMART" id="SM00478">
    <property type="entry name" value="ENDO3c"/>
    <property type="match status" value="1"/>
</dbReference>
<comment type="similarity">
    <text evidence="1">Belongs to the alkylbase DNA glycosidase AlkA family.</text>
</comment>
<reference evidence="5" key="1">
    <citation type="submission" date="2021-08" db="EMBL/GenBank/DDBJ databases">
        <title>WGS assembly of Ceratopteris richardii.</title>
        <authorList>
            <person name="Marchant D.B."/>
            <person name="Chen G."/>
            <person name="Jenkins J."/>
            <person name="Shu S."/>
            <person name="Leebens-Mack J."/>
            <person name="Grimwood J."/>
            <person name="Schmutz J."/>
            <person name="Soltis P."/>
            <person name="Soltis D."/>
            <person name="Chen Z.-H."/>
        </authorList>
    </citation>
    <scope>NUCLEOTIDE SEQUENCE</scope>
    <source>
        <strain evidence="5">Whitten #5841</strain>
        <tissue evidence="5">Leaf</tissue>
    </source>
</reference>
<dbReference type="EMBL" id="CM035430">
    <property type="protein sequence ID" value="KAH7297696.1"/>
    <property type="molecule type" value="Genomic_DNA"/>
</dbReference>
<dbReference type="GO" id="GO:0032993">
    <property type="term" value="C:protein-DNA complex"/>
    <property type="evidence" value="ECO:0007669"/>
    <property type="project" value="TreeGrafter"/>
</dbReference>
<dbReference type="Gene3D" id="1.10.1670.40">
    <property type="match status" value="1"/>
</dbReference>
<dbReference type="GO" id="GO:0005634">
    <property type="term" value="C:nucleus"/>
    <property type="evidence" value="ECO:0007669"/>
    <property type="project" value="TreeGrafter"/>
</dbReference>
<evidence type="ECO:0000256" key="3">
    <source>
        <dbReference type="ARBA" id="ARBA00023204"/>
    </source>
</evidence>
<accession>A0A8T2RMN4</accession>
<evidence type="ECO:0000256" key="2">
    <source>
        <dbReference type="ARBA" id="ARBA00022763"/>
    </source>
</evidence>
<dbReference type="InterPro" id="IPR051912">
    <property type="entry name" value="Alkylbase_DNA_Glycosylase/TA"/>
</dbReference>
<dbReference type="CDD" id="cd00056">
    <property type="entry name" value="ENDO3c"/>
    <property type="match status" value="1"/>
</dbReference>